<reference evidence="3 4" key="1">
    <citation type="journal article" date="2018" name="Gigascience">
        <title>Genomes of trombidid mites reveal novel predicted allergens and laterally-transferred genes associated with secondary metabolism.</title>
        <authorList>
            <person name="Dong X."/>
            <person name="Chaisiri K."/>
            <person name="Xia D."/>
            <person name="Armstrong S.D."/>
            <person name="Fang Y."/>
            <person name="Donnelly M.J."/>
            <person name="Kadowaki T."/>
            <person name="McGarry J.W."/>
            <person name="Darby A.C."/>
            <person name="Makepeace B.L."/>
        </authorList>
    </citation>
    <scope>NUCLEOTIDE SEQUENCE [LARGE SCALE GENOMIC DNA]</scope>
    <source>
        <strain evidence="3">UoL-UT</strain>
    </source>
</reference>
<evidence type="ECO:0000313" key="3">
    <source>
        <dbReference type="EMBL" id="RWS18385.1"/>
    </source>
</evidence>
<keyword evidence="4" id="KW-1185">Reference proteome</keyword>
<comment type="caution">
    <text evidence="3">The sequence shown here is derived from an EMBL/GenBank/DDBJ whole genome shotgun (WGS) entry which is preliminary data.</text>
</comment>
<dbReference type="SUPFAM" id="SSF57567">
    <property type="entry name" value="Serine protease inhibitors"/>
    <property type="match status" value="1"/>
</dbReference>
<gene>
    <name evidence="3" type="ORF">B4U80_09654</name>
</gene>
<dbReference type="InterPro" id="IPR002919">
    <property type="entry name" value="TIL_dom"/>
</dbReference>
<dbReference type="Pfam" id="PF01826">
    <property type="entry name" value="TIL"/>
    <property type="match status" value="1"/>
</dbReference>
<dbReference type="Proteomes" id="UP000288716">
    <property type="component" value="Unassembled WGS sequence"/>
</dbReference>
<evidence type="ECO:0000259" key="2">
    <source>
        <dbReference type="Pfam" id="PF01826"/>
    </source>
</evidence>
<dbReference type="InterPro" id="IPR036084">
    <property type="entry name" value="Ser_inhib-like_sf"/>
</dbReference>
<feature type="domain" description="TIL" evidence="2">
    <location>
        <begin position="21"/>
        <end position="60"/>
    </location>
</feature>
<dbReference type="AlphaFoldDB" id="A0A443RT26"/>
<feature type="chain" id="PRO_5019164266" evidence="1">
    <location>
        <begin position="18"/>
        <end position="60"/>
    </location>
</feature>
<proteinExistence type="predicted"/>
<dbReference type="CDD" id="cd19941">
    <property type="entry name" value="TIL"/>
    <property type="match status" value="1"/>
</dbReference>
<protein>
    <submittedName>
        <fullName evidence="3">von Willebrand factor-like protein</fullName>
    </submittedName>
</protein>
<keyword evidence="1" id="KW-0732">Signal</keyword>
<sequence>MQITTFLIVTFIVFINAQDDCPRNQVYDDCGSSCPVTCNNMKQKNKECDKKCKIGCRCKK</sequence>
<dbReference type="VEuPathDB" id="VectorBase:LDEU013655"/>
<accession>A0A443RT26</accession>
<name>A0A443RT26_9ACAR</name>
<dbReference type="OrthoDB" id="6477011at2759"/>
<feature type="signal peptide" evidence="1">
    <location>
        <begin position="1"/>
        <end position="17"/>
    </location>
</feature>
<dbReference type="EMBL" id="NCKV01040448">
    <property type="protein sequence ID" value="RWS18385.1"/>
    <property type="molecule type" value="Genomic_DNA"/>
</dbReference>
<evidence type="ECO:0000313" key="4">
    <source>
        <dbReference type="Proteomes" id="UP000288716"/>
    </source>
</evidence>
<organism evidence="3 4">
    <name type="scientific">Leptotrombidium deliense</name>
    <dbReference type="NCBI Taxonomy" id="299467"/>
    <lineage>
        <taxon>Eukaryota</taxon>
        <taxon>Metazoa</taxon>
        <taxon>Ecdysozoa</taxon>
        <taxon>Arthropoda</taxon>
        <taxon>Chelicerata</taxon>
        <taxon>Arachnida</taxon>
        <taxon>Acari</taxon>
        <taxon>Acariformes</taxon>
        <taxon>Trombidiformes</taxon>
        <taxon>Prostigmata</taxon>
        <taxon>Anystina</taxon>
        <taxon>Parasitengona</taxon>
        <taxon>Trombiculoidea</taxon>
        <taxon>Trombiculidae</taxon>
        <taxon>Leptotrombidium</taxon>
    </lineage>
</organism>
<feature type="non-terminal residue" evidence="3">
    <location>
        <position position="60"/>
    </location>
</feature>
<evidence type="ECO:0000256" key="1">
    <source>
        <dbReference type="SAM" id="SignalP"/>
    </source>
</evidence>
<dbReference type="Gene3D" id="2.10.25.10">
    <property type="entry name" value="Laminin"/>
    <property type="match status" value="1"/>
</dbReference>